<dbReference type="GO" id="GO:0008477">
    <property type="term" value="F:purine nucleosidase activity"/>
    <property type="evidence" value="ECO:0007669"/>
    <property type="project" value="TreeGrafter"/>
</dbReference>
<dbReference type="AlphaFoldDB" id="A0A9X3JER9"/>
<dbReference type="RefSeq" id="WP_268752233.1">
    <property type="nucleotide sequence ID" value="NZ_JAPRFQ010000001.1"/>
</dbReference>
<dbReference type="PANTHER" id="PTHR12304">
    <property type="entry name" value="INOSINE-URIDINE PREFERRING NUCLEOSIDE HYDROLASE"/>
    <property type="match status" value="1"/>
</dbReference>
<dbReference type="PANTHER" id="PTHR12304:SF46">
    <property type="entry name" value="INOSINE-ADENOSINE-GUANOSINE-NUCLEOSIDE HYDROLASE"/>
    <property type="match status" value="1"/>
</dbReference>
<dbReference type="CDD" id="cd02647">
    <property type="entry name" value="nuc_hydro_TvIAG"/>
    <property type="match status" value="1"/>
</dbReference>
<name>A0A9X3JER9_9LACT</name>
<proteinExistence type="predicted"/>
<evidence type="ECO:0000256" key="1">
    <source>
        <dbReference type="ARBA" id="ARBA00022801"/>
    </source>
</evidence>
<dbReference type="InterPro" id="IPR036452">
    <property type="entry name" value="Ribo_hydro-like"/>
</dbReference>
<organism evidence="4 5">
    <name type="scientific">Aerococcus kribbianus</name>
    <dbReference type="NCBI Taxonomy" id="2999064"/>
    <lineage>
        <taxon>Bacteria</taxon>
        <taxon>Bacillati</taxon>
        <taxon>Bacillota</taxon>
        <taxon>Bacilli</taxon>
        <taxon>Lactobacillales</taxon>
        <taxon>Aerococcaceae</taxon>
        <taxon>Aerococcus</taxon>
    </lineage>
</organism>
<keyword evidence="5" id="KW-1185">Reference proteome</keyword>
<evidence type="ECO:0000313" key="4">
    <source>
        <dbReference type="EMBL" id="MCZ0725186.1"/>
    </source>
</evidence>
<evidence type="ECO:0000313" key="5">
    <source>
        <dbReference type="Proteomes" id="UP001146670"/>
    </source>
</evidence>
<dbReference type="Pfam" id="PF01156">
    <property type="entry name" value="IU_nuc_hydro"/>
    <property type="match status" value="1"/>
</dbReference>
<dbReference type="SUPFAM" id="SSF53590">
    <property type="entry name" value="Nucleoside hydrolase"/>
    <property type="match status" value="1"/>
</dbReference>
<reference evidence="4" key="1">
    <citation type="submission" date="2022-12" db="EMBL/GenBank/DDBJ databases">
        <title>Description and comparative metabolic analysis of Aerococcus sp. nov., isolated from the feces of a pig.</title>
        <authorList>
            <person name="Chang Y.-H."/>
        </authorList>
    </citation>
    <scope>NUCLEOTIDE SEQUENCE</scope>
    <source>
        <strain evidence="4">YH-aer222</strain>
    </source>
</reference>
<evidence type="ECO:0000259" key="3">
    <source>
        <dbReference type="Pfam" id="PF01156"/>
    </source>
</evidence>
<dbReference type="InterPro" id="IPR001910">
    <property type="entry name" value="Inosine/uridine_hydrolase_dom"/>
</dbReference>
<sequence length="321" mass="35864">MMRKVYYNHDGGVDDLVGLFLLLQMPDIDLVGVGVVNADCYVEPATSASQKIIQVFGKGKDIPIAMSNARPRNPFPSSWREHAFTIDAMPMLNQDMTDQNKLLDQSADQHLSQILRESDQAIDLVFVGPLTDLATVLTHNPKLSQKINGLYWMGGTFLANGNVQEPHHDGTAEWNAFWDPEAVKVVWDADIDIHMVGLESTNKVPLTNAIRQTWAQDHHIPGIDFLGQAYALVPPMSFIHTNSTYFLWDVLTVAYFADPSLASSQVLTSDVMVYGVSQGRTIISDQGRPIQLVYDVDHDRFFDYITNLARQAPYQGGQNEK</sequence>
<keyword evidence="2" id="KW-0326">Glycosidase</keyword>
<dbReference type="GO" id="GO:0005829">
    <property type="term" value="C:cytosol"/>
    <property type="evidence" value="ECO:0007669"/>
    <property type="project" value="TreeGrafter"/>
</dbReference>
<dbReference type="GO" id="GO:0006152">
    <property type="term" value="P:purine nucleoside catabolic process"/>
    <property type="evidence" value="ECO:0007669"/>
    <property type="project" value="TreeGrafter"/>
</dbReference>
<keyword evidence="1 4" id="KW-0378">Hydrolase</keyword>
<dbReference type="Proteomes" id="UP001146670">
    <property type="component" value="Unassembled WGS sequence"/>
</dbReference>
<dbReference type="InterPro" id="IPR023186">
    <property type="entry name" value="IUNH"/>
</dbReference>
<dbReference type="Gene3D" id="3.90.245.10">
    <property type="entry name" value="Ribonucleoside hydrolase-like"/>
    <property type="match status" value="1"/>
</dbReference>
<evidence type="ECO:0000256" key="2">
    <source>
        <dbReference type="ARBA" id="ARBA00023295"/>
    </source>
</evidence>
<dbReference type="EMBL" id="JAPRFR010000001">
    <property type="protein sequence ID" value="MCZ0725186.1"/>
    <property type="molecule type" value="Genomic_DNA"/>
</dbReference>
<feature type="domain" description="Inosine/uridine-preferring nucleoside hydrolase" evidence="3">
    <location>
        <begin position="6"/>
        <end position="303"/>
    </location>
</feature>
<protein>
    <submittedName>
        <fullName evidence="4">Nucleoside hydrolase</fullName>
    </submittedName>
</protein>
<comment type="caution">
    <text evidence="4">The sequence shown here is derived from an EMBL/GenBank/DDBJ whole genome shotgun (WGS) entry which is preliminary data.</text>
</comment>
<gene>
    <name evidence="4" type="ORF">OW157_01215</name>
</gene>
<accession>A0A9X3JER9</accession>